<evidence type="ECO:0000313" key="3">
    <source>
        <dbReference type="Proteomes" id="UP000094578"/>
    </source>
</evidence>
<accession>A0A1E3KYR7</accession>
<dbReference type="EMBL" id="MDER01000084">
    <property type="protein sequence ID" value="ODP26624.1"/>
    <property type="molecule type" value="Genomic_DNA"/>
</dbReference>
<gene>
    <name evidence="2" type="ORF">PTI45_04029</name>
</gene>
<sequence>MNSITNHDLLTWAWQAAFLVITIAICYSYIEYRIELHKEKKRKAVL</sequence>
<reference evidence="2 3" key="1">
    <citation type="submission" date="2016-08" db="EMBL/GenBank/DDBJ databases">
        <title>Genome sequencing of Paenibacillus sp. TI45-13ar, isolated from Korean traditional nuruk.</title>
        <authorList>
            <person name="Kim S.-J."/>
        </authorList>
    </citation>
    <scope>NUCLEOTIDE SEQUENCE [LARGE SCALE GENOMIC DNA]</scope>
    <source>
        <strain evidence="2 3">TI45-13ar</strain>
    </source>
</reference>
<keyword evidence="1" id="KW-0472">Membrane</keyword>
<keyword evidence="1" id="KW-1133">Transmembrane helix</keyword>
<evidence type="ECO:0000256" key="1">
    <source>
        <dbReference type="SAM" id="Phobius"/>
    </source>
</evidence>
<dbReference type="STRING" id="1886670.PTI45_04029"/>
<name>A0A1E3KYR7_9BACL</name>
<comment type="caution">
    <text evidence="2">The sequence shown here is derived from an EMBL/GenBank/DDBJ whole genome shotgun (WGS) entry which is preliminary data.</text>
</comment>
<feature type="transmembrane region" description="Helical" evidence="1">
    <location>
        <begin position="12"/>
        <end position="32"/>
    </location>
</feature>
<dbReference type="Proteomes" id="UP000094578">
    <property type="component" value="Unassembled WGS sequence"/>
</dbReference>
<organism evidence="2 3">
    <name type="scientific">Paenibacillus nuruki</name>
    <dbReference type="NCBI Taxonomy" id="1886670"/>
    <lineage>
        <taxon>Bacteria</taxon>
        <taxon>Bacillati</taxon>
        <taxon>Bacillota</taxon>
        <taxon>Bacilli</taxon>
        <taxon>Bacillales</taxon>
        <taxon>Paenibacillaceae</taxon>
        <taxon>Paenibacillus</taxon>
    </lineage>
</organism>
<protein>
    <submittedName>
        <fullName evidence="2">Uncharacterized protein</fullName>
    </submittedName>
</protein>
<keyword evidence="3" id="KW-1185">Reference proteome</keyword>
<evidence type="ECO:0000313" key="2">
    <source>
        <dbReference type="EMBL" id="ODP26624.1"/>
    </source>
</evidence>
<keyword evidence="1" id="KW-0812">Transmembrane</keyword>
<dbReference type="AlphaFoldDB" id="A0A1E3KYR7"/>
<proteinExistence type="predicted"/>